<evidence type="ECO:0000313" key="2">
    <source>
        <dbReference type="Proteomes" id="UP000028194"/>
    </source>
</evidence>
<protein>
    <submittedName>
        <fullName evidence="1">Uncharacterized protein</fullName>
    </submittedName>
</protein>
<dbReference type="EMBL" id="CP007174">
    <property type="protein sequence ID" value="AIF84274.1"/>
    <property type="molecule type" value="Genomic_DNA"/>
</dbReference>
<sequence length="35" mass="4052">MSATKEFGNNRNYILIGGDKKSSTLRNYYLERLVV</sequence>
<dbReference type="KEGG" id="nev:NTE_02220"/>
<proteinExistence type="predicted"/>
<accession>A0A075MYD4</accession>
<name>A0A075MYD4_9ARCH</name>
<evidence type="ECO:0000313" key="1">
    <source>
        <dbReference type="EMBL" id="AIF84274.1"/>
    </source>
</evidence>
<reference evidence="1 2" key="1">
    <citation type="journal article" date="2014" name="PLoS ONE">
        <title>Genome Sequence of Candidatus Nitrososphaera evergladensis from Group I.1b Enriched from Everglades Soil Reveals Novel Genomic Features of the Ammonia-Oxidizing Archaea.</title>
        <authorList>
            <person name="Zhalnina K.V."/>
            <person name="Dias R."/>
            <person name="Leonard M.T."/>
            <person name="Dorr de Quadros P."/>
            <person name="Camargo F.A."/>
            <person name="Drew J.C."/>
            <person name="Farmerie W.G."/>
            <person name="Daroub S.H."/>
            <person name="Triplett E.W."/>
        </authorList>
    </citation>
    <scope>NUCLEOTIDE SEQUENCE [LARGE SCALE GENOMIC DNA]</scope>
    <source>
        <strain evidence="1 2">SR1</strain>
    </source>
</reference>
<dbReference type="Proteomes" id="UP000028194">
    <property type="component" value="Chromosome"/>
</dbReference>
<dbReference type="AlphaFoldDB" id="A0A075MYD4"/>
<keyword evidence="2" id="KW-1185">Reference proteome</keyword>
<organism evidence="1 2">
    <name type="scientific">Candidatus Nitrososphaera evergladensis SR1</name>
    <dbReference type="NCBI Taxonomy" id="1459636"/>
    <lineage>
        <taxon>Archaea</taxon>
        <taxon>Nitrososphaerota</taxon>
        <taxon>Nitrososphaeria</taxon>
        <taxon>Nitrososphaerales</taxon>
        <taxon>Nitrososphaeraceae</taxon>
        <taxon>Nitrososphaera</taxon>
    </lineage>
</organism>
<dbReference type="HOGENOM" id="CLU_3362469_0_0_2"/>
<gene>
    <name evidence="1" type="ORF">NTE_02220</name>
</gene>